<reference evidence="1 2" key="1">
    <citation type="submission" date="2024-09" db="EMBL/GenBank/DDBJ databases">
        <title>Genomes of Rahnella.</title>
        <authorList>
            <person name="Mnguni F.C."/>
            <person name="Shin G.Y."/>
            <person name="Coutinho T."/>
        </authorList>
    </citation>
    <scope>NUCLEOTIDE SEQUENCE [LARGE SCALE GENOMIC DNA]</scope>
    <source>
        <strain evidence="1 2">20WA0057</strain>
    </source>
</reference>
<keyword evidence="2" id="KW-1185">Reference proteome</keyword>
<name>A0ABW6C616_RAHSY</name>
<accession>A0ABW6C616</accession>
<evidence type="ECO:0000313" key="2">
    <source>
        <dbReference type="Proteomes" id="UP001598201"/>
    </source>
</evidence>
<comment type="caution">
    <text evidence="1">The sequence shown here is derived from an EMBL/GenBank/DDBJ whole genome shotgun (WGS) entry which is preliminary data.</text>
</comment>
<dbReference type="RefSeq" id="WP_379671565.1">
    <property type="nucleotide sequence ID" value="NZ_JBHUCJ010000003.1"/>
</dbReference>
<proteinExistence type="predicted"/>
<dbReference type="EMBL" id="JBHUCJ010000003">
    <property type="protein sequence ID" value="MFD3222400.1"/>
    <property type="molecule type" value="Genomic_DNA"/>
</dbReference>
<organism evidence="1 2">
    <name type="scientific">Rahnella sp. (strain Y9602)</name>
    <dbReference type="NCBI Taxonomy" id="2703885"/>
    <lineage>
        <taxon>Bacteria</taxon>
        <taxon>Pseudomonadati</taxon>
        <taxon>Pseudomonadota</taxon>
        <taxon>Gammaproteobacteria</taxon>
        <taxon>Enterobacterales</taxon>
        <taxon>Yersiniaceae</taxon>
        <taxon>Rahnella</taxon>
    </lineage>
</organism>
<protein>
    <submittedName>
        <fullName evidence="1">Uncharacterized protein</fullName>
    </submittedName>
</protein>
<gene>
    <name evidence="1" type="ORF">ACFPK4_02550</name>
</gene>
<dbReference type="Proteomes" id="UP001598201">
    <property type="component" value="Unassembled WGS sequence"/>
</dbReference>
<sequence>MELSEEEKEAIAWFLSNHWPEFSEGVAEFMTTHAVHRLAKKLGLDSN</sequence>
<evidence type="ECO:0000313" key="1">
    <source>
        <dbReference type="EMBL" id="MFD3222400.1"/>
    </source>
</evidence>